<gene>
    <name evidence="1" type="ORF">Enr8_26900</name>
</gene>
<name>A0A5C5V4I6_9BACT</name>
<dbReference type="RefSeq" id="WP_186767632.1">
    <property type="nucleotide sequence ID" value="NZ_SJPF01000003.1"/>
</dbReference>
<protein>
    <submittedName>
        <fullName evidence="1">Uncharacterized protein</fullName>
    </submittedName>
</protein>
<comment type="caution">
    <text evidence="1">The sequence shown here is derived from an EMBL/GenBank/DDBJ whole genome shotgun (WGS) entry which is preliminary data.</text>
</comment>
<dbReference type="Pfam" id="PF07606">
    <property type="entry name" value="DUF1569"/>
    <property type="match status" value="1"/>
</dbReference>
<dbReference type="AlphaFoldDB" id="A0A5C5V4I6"/>
<evidence type="ECO:0000313" key="2">
    <source>
        <dbReference type="Proteomes" id="UP000318878"/>
    </source>
</evidence>
<keyword evidence="2" id="KW-1185">Reference proteome</keyword>
<proteinExistence type="predicted"/>
<sequence length="105" mass="11626">MPKIKTLTQLQKRLAKIAESPHETTGRWTAAQIFYHLAAAFEGSVEGLPPGYNVVARTLVAPVRWILTRVWFPAGIPIPAAIADKVAPPPEADLEEQYQRLLAVR</sequence>
<reference evidence="1 2" key="1">
    <citation type="submission" date="2019-02" db="EMBL/GenBank/DDBJ databases">
        <title>Deep-cultivation of Planctomycetes and their phenomic and genomic characterization uncovers novel biology.</title>
        <authorList>
            <person name="Wiegand S."/>
            <person name="Jogler M."/>
            <person name="Boedeker C."/>
            <person name="Pinto D."/>
            <person name="Vollmers J."/>
            <person name="Rivas-Marin E."/>
            <person name="Kohn T."/>
            <person name="Peeters S.H."/>
            <person name="Heuer A."/>
            <person name="Rast P."/>
            <person name="Oberbeckmann S."/>
            <person name="Bunk B."/>
            <person name="Jeske O."/>
            <person name="Meyerdierks A."/>
            <person name="Storesund J.E."/>
            <person name="Kallscheuer N."/>
            <person name="Luecker S."/>
            <person name="Lage O.M."/>
            <person name="Pohl T."/>
            <person name="Merkel B.J."/>
            <person name="Hornburger P."/>
            <person name="Mueller R.-W."/>
            <person name="Bruemmer F."/>
            <person name="Labrenz M."/>
            <person name="Spormann A.M."/>
            <person name="Op Den Camp H."/>
            <person name="Overmann J."/>
            <person name="Amann R."/>
            <person name="Jetten M.S.M."/>
            <person name="Mascher T."/>
            <person name="Medema M.H."/>
            <person name="Devos D.P."/>
            <person name="Kaster A.-K."/>
            <person name="Ovreas L."/>
            <person name="Rohde M."/>
            <person name="Galperin M.Y."/>
            <person name="Jogler C."/>
        </authorList>
    </citation>
    <scope>NUCLEOTIDE SEQUENCE [LARGE SCALE GENOMIC DNA]</scope>
    <source>
        <strain evidence="1 2">Enr8</strain>
    </source>
</reference>
<organism evidence="1 2">
    <name type="scientific">Blastopirellula retiformator</name>
    <dbReference type="NCBI Taxonomy" id="2527970"/>
    <lineage>
        <taxon>Bacteria</taxon>
        <taxon>Pseudomonadati</taxon>
        <taxon>Planctomycetota</taxon>
        <taxon>Planctomycetia</taxon>
        <taxon>Pirellulales</taxon>
        <taxon>Pirellulaceae</taxon>
        <taxon>Blastopirellula</taxon>
    </lineage>
</organism>
<dbReference type="Proteomes" id="UP000318878">
    <property type="component" value="Unassembled WGS sequence"/>
</dbReference>
<dbReference type="EMBL" id="SJPF01000003">
    <property type="protein sequence ID" value="TWT32883.1"/>
    <property type="molecule type" value="Genomic_DNA"/>
</dbReference>
<dbReference type="InterPro" id="IPR011463">
    <property type="entry name" value="DUF1569"/>
</dbReference>
<accession>A0A5C5V4I6</accession>
<evidence type="ECO:0000313" key="1">
    <source>
        <dbReference type="EMBL" id="TWT32883.1"/>
    </source>
</evidence>